<name>A0A2J0Q7F7_9BACT</name>
<proteinExistence type="predicted"/>
<keyword evidence="1" id="KW-1133">Transmembrane helix</keyword>
<evidence type="ECO:0000313" key="2">
    <source>
        <dbReference type="EMBL" id="PJE51017.1"/>
    </source>
</evidence>
<gene>
    <name evidence="2" type="ORF">COV29_01955</name>
</gene>
<comment type="caution">
    <text evidence="2">The sequence shown here is derived from an EMBL/GenBank/DDBJ whole genome shotgun (WGS) entry which is preliminary data.</text>
</comment>
<dbReference type="Proteomes" id="UP000228496">
    <property type="component" value="Unassembled WGS sequence"/>
</dbReference>
<protein>
    <submittedName>
        <fullName evidence="2">Uncharacterized protein</fullName>
    </submittedName>
</protein>
<reference evidence="2 3" key="1">
    <citation type="submission" date="2017-09" db="EMBL/GenBank/DDBJ databases">
        <title>Depth-based differentiation of microbial function through sediment-hosted aquifers and enrichment of novel symbionts in the deep terrestrial subsurface.</title>
        <authorList>
            <person name="Probst A.J."/>
            <person name="Ladd B."/>
            <person name="Jarett J.K."/>
            <person name="Geller-Mcgrath D.E."/>
            <person name="Sieber C.M."/>
            <person name="Emerson J.B."/>
            <person name="Anantharaman K."/>
            <person name="Thomas B.C."/>
            <person name="Malmstrom R."/>
            <person name="Stieglmeier M."/>
            <person name="Klingl A."/>
            <person name="Woyke T."/>
            <person name="Ryan C.M."/>
            <person name="Banfield J.F."/>
        </authorList>
    </citation>
    <scope>NUCLEOTIDE SEQUENCE [LARGE SCALE GENOMIC DNA]</scope>
    <source>
        <strain evidence="2">CG10_big_fil_rev_8_21_14_0_10_36_16</strain>
    </source>
</reference>
<feature type="transmembrane region" description="Helical" evidence="1">
    <location>
        <begin position="44"/>
        <end position="68"/>
    </location>
</feature>
<evidence type="ECO:0000256" key="1">
    <source>
        <dbReference type="SAM" id="Phobius"/>
    </source>
</evidence>
<accession>A0A2J0Q7F7</accession>
<keyword evidence="1" id="KW-0472">Membrane</keyword>
<dbReference type="EMBL" id="PCXQ01000004">
    <property type="protein sequence ID" value="PJE51017.1"/>
    <property type="molecule type" value="Genomic_DNA"/>
</dbReference>
<sequence length="71" mass="7870">MITLFVLCGAFAFALAAVFPFPFMLFFGFISLTTDHTEGKMLSFVIASCFAVVFFVTLVYLTLLLLFVPLS</sequence>
<organism evidence="2 3">
    <name type="scientific">Candidatus Yanofskybacteria bacterium CG10_big_fil_rev_8_21_14_0_10_36_16</name>
    <dbReference type="NCBI Taxonomy" id="1975096"/>
    <lineage>
        <taxon>Bacteria</taxon>
        <taxon>Candidatus Yanofskyibacteriota</taxon>
    </lineage>
</organism>
<evidence type="ECO:0000313" key="3">
    <source>
        <dbReference type="Proteomes" id="UP000228496"/>
    </source>
</evidence>
<keyword evidence="1" id="KW-0812">Transmembrane</keyword>
<dbReference type="AlphaFoldDB" id="A0A2J0Q7F7"/>